<evidence type="ECO:0000313" key="8">
    <source>
        <dbReference type="Proteomes" id="UP001239994"/>
    </source>
</evidence>
<dbReference type="Gene3D" id="1.10.287.2070">
    <property type="match status" value="1"/>
</dbReference>
<reference evidence="7" key="1">
    <citation type="submission" date="2023-03" db="EMBL/GenBank/DDBJ databases">
        <title>Electrophorus voltai genome.</title>
        <authorList>
            <person name="Bian C."/>
        </authorList>
    </citation>
    <scope>NUCLEOTIDE SEQUENCE</scope>
    <source>
        <strain evidence="7">CB-2022</strain>
        <tissue evidence="7">Muscle</tissue>
    </source>
</reference>
<sequence length="1277" mass="143065">MASDHGERYLSESHRVPGPRLKRRPFHKEQQPLGGRQQCGMKVGGQEPGEKSLHIYTYILMRNSSIHPVAEVDQAAQANADCKESQKYKDLTSLPANVGIYGICRSPTGPTVTLYQWGASLCMPPAKGMKKDGGNGCWWDGERECCLNCSPSRVTDANQVWVLCVHTAHSPGSTYHQQTRPFQALQMLGGFQRLSGREWVMIARYIRYQCPSTKTVLSCRATLEIEVKEACDWLRAAGFPQYAQLFKDCRFPIDIDWVKSDHEFLDTDSIDSLCRRLGTLNKCVEMKLELGRCKRRSCYPHYAKPTPTHFSFIQSEDGEYEELYAISPKWSYERKTRCWIRMDGMDFLPSADIPASSLRQSRSCEASLWDGGEHHETLSTHSSSSGDSDGGASAHRSPRETRMSRGSSSSTFKPQSPDGPCSGPPSPSEPESMHGEECFPDRLSLKKGQGLLQKVEKLRLRGSTQWSHGRNERGHLVISSPVIQEGQGEGMLEQLNAVGLRDKPSSPASCSPPSGCSSSPSENSSVASTPSPIAKVRSNCKPLDLCSQVREHPHLGERELHTCRDLNANAIFKIPPGHKPGTFPTALGHSAILPPIDNTSINWRTGSFHGYRGRRCRSSSSKELEPVCSPLATYDHRVSIYDNVPDNLQIMDDDVFSAMDSVMERISGLQQLVTSWTEKLSEDGDSDFSHSSSPSPSSLTDIHLEIKEPGEADQTRPEQSYDKSSWALTHTHQRSKYPSRTQKLLWSSEQAFTANAAKPGAEAQLAPSISVLRRLSLLRLTSLMDKHSPFSKQGWNWTVPKVYRKVKASEHKGRKVFGVPLLHSVQQSGKPLPPSILRAMEYLKTECLDQVGLFRKSGLKSRIQYLRDMVEADPDNFSFEDQSAFDVADMLKQYFRDLPEPIFSSKLCESFLHIYQYFPKDQQFAAAQAAIFLLPDENREALQSLLFFLQDVVACVQENQMTPTNIAVCLAPSLFHLNVLKRDCTSSRSSQRKYSLGRPDQRDLSENLAATQGLAHMVTECIRLFQMPHYWKEQNPSTFCEDILNMDGSFSSHLCSDETDLADRSRLDLCVQQLIREAREKPKGWVTCSTSDHVDVAFKKASANLSQHPDRVEDGYPLPLWRGVVDVDASQHDVLQRVLRETGQWQSDLEHSEVVETLDKQAEVYEYTLQAAGARPPLQHVLLRTWNSDPSSGPLFVAATSVEHGDIPARGVIAQVLCSLFLVEPMGAKRSRLTYFCRMDTRGRSPEWHHKVGGHLVSASLVAIRDSFRPKMKDSRA</sequence>
<feature type="region of interest" description="Disordered" evidence="4">
    <location>
        <begin position="372"/>
        <end position="436"/>
    </location>
</feature>
<comment type="caution">
    <text evidence="7">The sequence shown here is derived from an EMBL/GenBank/DDBJ whole genome shotgun (WGS) entry which is preliminary data.</text>
</comment>
<dbReference type="SUPFAM" id="SSF48350">
    <property type="entry name" value="GTPase activation domain, GAP"/>
    <property type="match status" value="1"/>
</dbReference>
<dbReference type="Pfam" id="PF00620">
    <property type="entry name" value="RhoGAP"/>
    <property type="match status" value="1"/>
</dbReference>
<proteinExistence type="predicted"/>
<evidence type="ECO:0000256" key="4">
    <source>
        <dbReference type="SAM" id="MobiDB-lite"/>
    </source>
</evidence>
<feature type="compositionally biased region" description="Low complexity" evidence="4">
    <location>
        <begin position="505"/>
        <end position="532"/>
    </location>
</feature>
<organism evidence="7 8">
    <name type="scientific">Electrophorus voltai</name>
    <dbReference type="NCBI Taxonomy" id="2609070"/>
    <lineage>
        <taxon>Eukaryota</taxon>
        <taxon>Metazoa</taxon>
        <taxon>Chordata</taxon>
        <taxon>Craniata</taxon>
        <taxon>Vertebrata</taxon>
        <taxon>Euteleostomi</taxon>
        <taxon>Actinopterygii</taxon>
        <taxon>Neopterygii</taxon>
        <taxon>Teleostei</taxon>
        <taxon>Ostariophysi</taxon>
        <taxon>Gymnotiformes</taxon>
        <taxon>Gymnotoidei</taxon>
        <taxon>Gymnotidae</taxon>
        <taxon>Electrophorus</taxon>
    </lineage>
</organism>
<dbReference type="GO" id="GO:0016020">
    <property type="term" value="C:membrane"/>
    <property type="evidence" value="ECO:0007669"/>
    <property type="project" value="UniProtKB-SubCell"/>
</dbReference>
<feature type="region of interest" description="Disordered" evidence="4">
    <location>
        <begin position="1"/>
        <end position="46"/>
    </location>
</feature>
<dbReference type="Pfam" id="PF01852">
    <property type="entry name" value="START"/>
    <property type="match status" value="1"/>
</dbReference>
<dbReference type="SUPFAM" id="SSF55961">
    <property type="entry name" value="Bet v1-like"/>
    <property type="match status" value="1"/>
</dbReference>
<dbReference type="InterPro" id="IPR000198">
    <property type="entry name" value="RhoGAP_dom"/>
</dbReference>
<dbReference type="Pfam" id="PF07647">
    <property type="entry name" value="SAM_2"/>
    <property type="match status" value="1"/>
</dbReference>
<dbReference type="PANTHER" id="PTHR12659">
    <property type="entry name" value="RHO-TYPE GTPASE ACTIVATING PROTEIN"/>
    <property type="match status" value="1"/>
</dbReference>
<dbReference type="SMART" id="SM00234">
    <property type="entry name" value="START"/>
    <property type="match status" value="1"/>
</dbReference>
<keyword evidence="2" id="KW-0343">GTPase activation</keyword>
<evidence type="ECO:0000256" key="2">
    <source>
        <dbReference type="ARBA" id="ARBA00022468"/>
    </source>
</evidence>
<keyword evidence="3" id="KW-0597">Phosphoprotein</keyword>
<evidence type="ECO:0000259" key="5">
    <source>
        <dbReference type="PROSITE" id="PS50238"/>
    </source>
</evidence>
<dbReference type="Gene3D" id="1.10.555.10">
    <property type="entry name" value="Rho GTPase activation protein"/>
    <property type="match status" value="1"/>
</dbReference>
<dbReference type="InterPro" id="IPR001660">
    <property type="entry name" value="SAM"/>
</dbReference>
<dbReference type="GO" id="GO:0007165">
    <property type="term" value="P:signal transduction"/>
    <property type="evidence" value="ECO:0007669"/>
    <property type="project" value="InterPro"/>
</dbReference>
<feature type="compositionally biased region" description="Polar residues" evidence="4">
    <location>
        <begin position="404"/>
        <end position="413"/>
    </location>
</feature>
<dbReference type="GO" id="GO:0008289">
    <property type="term" value="F:lipid binding"/>
    <property type="evidence" value="ECO:0007669"/>
    <property type="project" value="InterPro"/>
</dbReference>
<dbReference type="InterPro" id="IPR008936">
    <property type="entry name" value="Rho_GTPase_activation_prot"/>
</dbReference>
<dbReference type="InterPro" id="IPR023393">
    <property type="entry name" value="START-like_dom_sf"/>
</dbReference>
<dbReference type="Proteomes" id="UP001239994">
    <property type="component" value="Unassembled WGS sequence"/>
</dbReference>
<name>A0AAD8YX13_9TELE</name>
<feature type="domain" description="Rho-GAP" evidence="5">
    <location>
        <begin position="819"/>
        <end position="1025"/>
    </location>
</feature>
<evidence type="ECO:0000256" key="3">
    <source>
        <dbReference type="ARBA" id="ARBA00022553"/>
    </source>
</evidence>
<keyword evidence="8" id="KW-1185">Reference proteome</keyword>
<dbReference type="SMART" id="SM00324">
    <property type="entry name" value="RhoGAP"/>
    <property type="match status" value="1"/>
</dbReference>
<gene>
    <name evidence="7" type="ORF">P4O66_016577</name>
</gene>
<comment type="subcellular location">
    <subcellularLocation>
        <location evidence="1">Membrane</location>
        <topology evidence="1">Peripheral membrane protein</topology>
    </subcellularLocation>
</comment>
<protein>
    <submittedName>
        <fullName evidence="7">Uncharacterized protein</fullName>
    </submittedName>
</protein>
<evidence type="ECO:0000256" key="1">
    <source>
        <dbReference type="ARBA" id="ARBA00004170"/>
    </source>
</evidence>
<dbReference type="SUPFAM" id="SSF47769">
    <property type="entry name" value="SAM/Pointed domain"/>
    <property type="match status" value="1"/>
</dbReference>
<feature type="compositionally biased region" description="Low complexity" evidence="4">
    <location>
        <begin position="379"/>
        <end position="395"/>
    </location>
</feature>
<dbReference type="GO" id="GO:0005096">
    <property type="term" value="F:GTPase activator activity"/>
    <property type="evidence" value="ECO:0007669"/>
    <property type="project" value="UniProtKB-KW"/>
</dbReference>
<dbReference type="EMBL" id="JAROKS010000023">
    <property type="protein sequence ID" value="KAK1788114.1"/>
    <property type="molecule type" value="Genomic_DNA"/>
</dbReference>
<feature type="compositionally biased region" description="Basic and acidic residues" evidence="4">
    <location>
        <begin position="1"/>
        <end position="15"/>
    </location>
</feature>
<feature type="compositionally biased region" description="Basic and acidic residues" evidence="4">
    <location>
        <begin position="709"/>
        <end position="721"/>
    </location>
</feature>
<dbReference type="AlphaFoldDB" id="A0AAD8YX13"/>
<dbReference type="PROSITE" id="PS50238">
    <property type="entry name" value="RHOGAP"/>
    <property type="match status" value="1"/>
</dbReference>
<feature type="domain" description="START" evidence="6">
    <location>
        <begin position="1070"/>
        <end position="1277"/>
    </location>
</feature>
<dbReference type="InterPro" id="IPR002913">
    <property type="entry name" value="START_lipid-bd_dom"/>
</dbReference>
<feature type="region of interest" description="Disordered" evidence="4">
    <location>
        <begin position="501"/>
        <end position="533"/>
    </location>
</feature>
<feature type="region of interest" description="Disordered" evidence="4">
    <location>
        <begin position="709"/>
        <end position="734"/>
    </location>
</feature>
<dbReference type="GO" id="GO:0030036">
    <property type="term" value="P:actin cytoskeleton organization"/>
    <property type="evidence" value="ECO:0007669"/>
    <property type="project" value="TreeGrafter"/>
</dbReference>
<dbReference type="GO" id="GO:0035023">
    <property type="term" value="P:regulation of Rho protein signal transduction"/>
    <property type="evidence" value="ECO:0007669"/>
    <property type="project" value="TreeGrafter"/>
</dbReference>
<dbReference type="InterPro" id="IPR013761">
    <property type="entry name" value="SAM/pointed_sf"/>
</dbReference>
<evidence type="ECO:0000259" key="6">
    <source>
        <dbReference type="PROSITE" id="PS50848"/>
    </source>
</evidence>
<evidence type="ECO:0000313" key="7">
    <source>
        <dbReference type="EMBL" id="KAK1788114.1"/>
    </source>
</evidence>
<dbReference type="PANTHER" id="PTHR12659:SF4">
    <property type="entry name" value="RHO-GAP DOMAIN-CONTAINING PROTEIN"/>
    <property type="match status" value="1"/>
</dbReference>
<dbReference type="PROSITE" id="PS50848">
    <property type="entry name" value="START"/>
    <property type="match status" value="1"/>
</dbReference>
<dbReference type="Gene3D" id="3.30.530.20">
    <property type="match status" value="1"/>
</dbReference>
<accession>A0AAD8YX13</accession>